<proteinExistence type="predicted"/>
<gene>
    <name evidence="1" type="ORF">ILYODFUR_031555</name>
</gene>
<evidence type="ECO:0000313" key="2">
    <source>
        <dbReference type="Proteomes" id="UP001482620"/>
    </source>
</evidence>
<reference evidence="1 2" key="1">
    <citation type="submission" date="2021-06" db="EMBL/GenBank/DDBJ databases">
        <authorList>
            <person name="Palmer J.M."/>
        </authorList>
    </citation>
    <scope>NUCLEOTIDE SEQUENCE [LARGE SCALE GENOMIC DNA]</scope>
    <source>
        <strain evidence="2">if_2019</strain>
        <tissue evidence="1">Muscle</tissue>
    </source>
</reference>
<dbReference type="Proteomes" id="UP001482620">
    <property type="component" value="Unassembled WGS sequence"/>
</dbReference>
<sequence length="121" mass="13627">MSVAALRLIHCRRLSTAGPPGVNKLLQWKHLRKIGKITGAVIFGGCLFVTYEVVALDKAVTINTSAILQEKYKSYIYLRATPSAENENITAGNDFHLLRLSSIRLRCFRHLSYFPDHLDLV</sequence>
<accession>A0ABV0VLF4</accession>
<name>A0ABV0VLF4_9TELE</name>
<evidence type="ECO:0000313" key="1">
    <source>
        <dbReference type="EMBL" id="MEQ2257143.1"/>
    </source>
</evidence>
<organism evidence="1 2">
    <name type="scientific">Ilyodon furcidens</name>
    <name type="common">goldbreast splitfin</name>
    <dbReference type="NCBI Taxonomy" id="33524"/>
    <lineage>
        <taxon>Eukaryota</taxon>
        <taxon>Metazoa</taxon>
        <taxon>Chordata</taxon>
        <taxon>Craniata</taxon>
        <taxon>Vertebrata</taxon>
        <taxon>Euteleostomi</taxon>
        <taxon>Actinopterygii</taxon>
        <taxon>Neopterygii</taxon>
        <taxon>Teleostei</taxon>
        <taxon>Neoteleostei</taxon>
        <taxon>Acanthomorphata</taxon>
        <taxon>Ovalentaria</taxon>
        <taxon>Atherinomorphae</taxon>
        <taxon>Cyprinodontiformes</taxon>
        <taxon>Goodeidae</taxon>
        <taxon>Ilyodon</taxon>
    </lineage>
</organism>
<comment type="caution">
    <text evidence="1">The sequence shown here is derived from an EMBL/GenBank/DDBJ whole genome shotgun (WGS) entry which is preliminary data.</text>
</comment>
<keyword evidence="2" id="KW-1185">Reference proteome</keyword>
<protein>
    <submittedName>
        <fullName evidence="1">Uncharacterized protein</fullName>
    </submittedName>
</protein>
<dbReference type="EMBL" id="JAHRIQ010109187">
    <property type="protein sequence ID" value="MEQ2257143.1"/>
    <property type="molecule type" value="Genomic_DNA"/>
</dbReference>